<gene>
    <name evidence="1" type="ORF">NPIL_699061</name>
</gene>
<accession>A0A8X6PEX9</accession>
<comment type="caution">
    <text evidence="1">The sequence shown here is derived from an EMBL/GenBank/DDBJ whole genome shotgun (WGS) entry which is preliminary data.</text>
</comment>
<evidence type="ECO:0000313" key="2">
    <source>
        <dbReference type="Proteomes" id="UP000887013"/>
    </source>
</evidence>
<keyword evidence="2" id="KW-1185">Reference proteome</keyword>
<name>A0A8X6PEX9_NEPPI</name>
<sequence length="80" mass="9351">MRRWNILNLCLVEVKFDWLSLLQSRTQLRGDGCEMVEFPQILKLTSRGSGITISMKAFTGETRSVVFNQRNNNVLRRVDY</sequence>
<evidence type="ECO:0000313" key="1">
    <source>
        <dbReference type="EMBL" id="GFT67394.1"/>
    </source>
</evidence>
<organism evidence="1 2">
    <name type="scientific">Nephila pilipes</name>
    <name type="common">Giant wood spider</name>
    <name type="synonym">Nephila maculata</name>
    <dbReference type="NCBI Taxonomy" id="299642"/>
    <lineage>
        <taxon>Eukaryota</taxon>
        <taxon>Metazoa</taxon>
        <taxon>Ecdysozoa</taxon>
        <taxon>Arthropoda</taxon>
        <taxon>Chelicerata</taxon>
        <taxon>Arachnida</taxon>
        <taxon>Araneae</taxon>
        <taxon>Araneomorphae</taxon>
        <taxon>Entelegynae</taxon>
        <taxon>Araneoidea</taxon>
        <taxon>Nephilidae</taxon>
        <taxon>Nephila</taxon>
    </lineage>
</organism>
<protein>
    <submittedName>
        <fullName evidence="1">Uncharacterized protein</fullName>
    </submittedName>
</protein>
<proteinExistence type="predicted"/>
<dbReference type="EMBL" id="BMAW01069109">
    <property type="protein sequence ID" value="GFT67394.1"/>
    <property type="molecule type" value="Genomic_DNA"/>
</dbReference>
<reference evidence="1" key="1">
    <citation type="submission" date="2020-08" db="EMBL/GenBank/DDBJ databases">
        <title>Multicomponent nature underlies the extraordinary mechanical properties of spider dragline silk.</title>
        <authorList>
            <person name="Kono N."/>
            <person name="Nakamura H."/>
            <person name="Mori M."/>
            <person name="Yoshida Y."/>
            <person name="Ohtoshi R."/>
            <person name="Malay A.D."/>
            <person name="Moran D.A.P."/>
            <person name="Tomita M."/>
            <person name="Numata K."/>
            <person name="Arakawa K."/>
        </authorList>
    </citation>
    <scope>NUCLEOTIDE SEQUENCE</scope>
</reference>
<dbReference type="AlphaFoldDB" id="A0A8X6PEX9"/>
<dbReference type="Proteomes" id="UP000887013">
    <property type="component" value="Unassembled WGS sequence"/>
</dbReference>